<reference evidence="2 3" key="1">
    <citation type="journal article" date="2016" name="Antonie Van Leeuwenhoek">
        <title>Photobacterium sanguinicancri sp. nov. isolated from marine animals.</title>
        <authorList>
            <person name="Gomez-Gil B."/>
            <person name="Roque A."/>
            <person name="Rotllant G."/>
            <person name="Romalde J.L."/>
            <person name="Doce A."/>
            <person name="Eggermont M."/>
            <person name="Defoirdt T."/>
        </authorList>
    </citation>
    <scope>NUCLEOTIDE SEQUENCE [LARGE SCALE GENOMIC DNA]</scope>
    <source>
        <strain evidence="2 3">CAIM 1827</strain>
    </source>
</reference>
<comment type="caution">
    <text evidence="2">The sequence shown here is derived from an EMBL/GenBank/DDBJ whole genome shotgun (WGS) entry which is preliminary data.</text>
</comment>
<evidence type="ECO:0008006" key="4">
    <source>
        <dbReference type="Google" id="ProtNLM"/>
    </source>
</evidence>
<dbReference type="Pfam" id="PF11306">
    <property type="entry name" value="DUF3108"/>
    <property type="match status" value="1"/>
</dbReference>
<evidence type="ECO:0000313" key="1">
    <source>
        <dbReference type="EMBL" id="OZS42334.1"/>
    </source>
</evidence>
<keyword evidence="3" id="KW-1185">Reference proteome</keyword>
<dbReference type="Proteomes" id="UP000215999">
    <property type="component" value="Unassembled WGS sequence"/>
</dbReference>
<sequence length="254" mass="29025">MFRTVFLRFFIILIFLFSPNFSVQAIPLPELHQCNKTLTYQLYFSGLKVGTLSRHVHWRGNKAKVYAYGNADVLVTSSKYKNQTEMEWSDAQQSFITHSFNQSVTGLLSRKATGTFSANGQQATIIKDGETTQYNDPDFPLLDGDTLGAQLRLLLIQGKTKFDFKMQSTSKVSHYFFEVLGSEKITTRYGEVETLKVRQTEVDDRQIDMWFAPSLDYQLVKAKYKRNILKLEAELVSMKKECPPTLSAKATPTK</sequence>
<dbReference type="EMBL" id="NOIF01000161">
    <property type="protein sequence ID" value="OZS42347.1"/>
    <property type="molecule type" value="Genomic_DNA"/>
</dbReference>
<evidence type="ECO:0000313" key="2">
    <source>
        <dbReference type="EMBL" id="OZS42347.1"/>
    </source>
</evidence>
<gene>
    <name evidence="2" type="ORF">ASV53_18885</name>
    <name evidence="1" type="ORF">ASV53_18970</name>
</gene>
<organism evidence="2 3">
    <name type="scientific">Photobacterium sanguinicancri</name>
    <dbReference type="NCBI Taxonomy" id="875932"/>
    <lineage>
        <taxon>Bacteria</taxon>
        <taxon>Pseudomonadati</taxon>
        <taxon>Pseudomonadota</taxon>
        <taxon>Gammaproteobacteria</taxon>
        <taxon>Vibrionales</taxon>
        <taxon>Vibrionaceae</taxon>
        <taxon>Photobacterium</taxon>
    </lineage>
</organism>
<proteinExistence type="predicted"/>
<evidence type="ECO:0000313" key="3">
    <source>
        <dbReference type="Proteomes" id="UP000215999"/>
    </source>
</evidence>
<protein>
    <recommendedName>
        <fullName evidence="4">DUF3108 domain-containing protein</fullName>
    </recommendedName>
</protein>
<dbReference type="EMBL" id="NOIF01000162">
    <property type="protein sequence ID" value="OZS42334.1"/>
    <property type="molecule type" value="Genomic_DNA"/>
</dbReference>
<accession>A0ABX4FU89</accession>
<reference evidence="2" key="2">
    <citation type="submission" date="2017-07" db="EMBL/GenBank/DDBJ databases">
        <authorList>
            <person name="Gomez-Gil B."/>
            <person name="Enciso-Ibarra K."/>
        </authorList>
    </citation>
    <scope>NUCLEOTIDE SEQUENCE</scope>
    <source>
        <strain evidence="2">CAIM 1827</strain>
    </source>
</reference>
<name>A0ABX4FU89_9GAMM</name>
<dbReference type="InterPro" id="IPR021457">
    <property type="entry name" value="DUF3108"/>
</dbReference>